<dbReference type="PaxDb" id="2903-EOD25745"/>
<sequence>MTRRLSGSWIADGSGSGTDVSDATVVLPALLAGDKERACRPIPVFSFYLTKKAQLSTTGGEDGH</sequence>
<dbReference type="AlphaFoldDB" id="A0A0D3JQG0"/>
<dbReference type="Proteomes" id="UP000013827">
    <property type="component" value="Unassembled WGS sequence"/>
</dbReference>
<dbReference type="EnsemblProtists" id="EOD25745">
    <property type="protein sequence ID" value="EOD25745"/>
    <property type="gene ID" value="EMIHUDRAFT_205848"/>
</dbReference>
<keyword evidence="2" id="KW-1185">Reference proteome</keyword>
<proteinExistence type="predicted"/>
<accession>A0A0D3JQG0</accession>
<protein>
    <submittedName>
        <fullName evidence="1">Uncharacterized protein</fullName>
    </submittedName>
</protein>
<organism evidence="1 2">
    <name type="scientific">Emiliania huxleyi (strain CCMP1516)</name>
    <dbReference type="NCBI Taxonomy" id="280463"/>
    <lineage>
        <taxon>Eukaryota</taxon>
        <taxon>Haptista</taxon>
        <taxon>Haptophyta</taxon>
        <taxon>Prymnesiophyceae</taxon>
        <taxon>Isochrysidales</taxon>
        <taxon>Noelaerhabdaceae</taxon>
        <taxon>Emiliania</taxon>
    </lineage>
</organism>
<dbReference type="HOGENOM" id="CLU_2872336_0_0_1"/>
<name>A0A0D3JQG0_EMIH1</name>
<dbReference type="GeneID" id="17271291"/>
<reference evidence="2" key="1">
    <citation type="journal article" date="2013" name="Nature">
        <title>Pan genome of the phytoplankton Emiliania underpins its global distribution.</title>
        <authorList>
            <person name="Read B.A."/>
            <person name="Kegel J."/>
            <person name="Klute M.J."/>
            <person name="Kuo A."/>
            <person name="Lefebvre S.C."/>
            <person name="Maumus F."/>
            <person name="Mayer C."/>
            <person name="Miller J."/>
            <person name="Monier A."/>
            <person name="Salamov A."/>
            <person name="Young J."/>
            <person name="Aguilar M."/>
            <person name="Claverie J.M."/>
            <person name="Frickenhaus S."/>
            <person name="Gonzalez K."/>
            <person name="Herman E.K."/>
            <person name="Lin Y.C."/>
            <person name="Napier J."/>
            <person name="Ogata H."/>
            <person name="Sarno A.F."/>
            <person name="Shmutz J."/>
            <person name="Schroeder D."/>
            <person name="de Vargas C."/>
            <person name="Verret F."/>
            <person name="von Dassow P."/>
            <person name="Valentin K."/>
            <person name="Van de Peer Y."/>
            <person name="Wheeler G."/>
            <person name="Dacks J.B."/>
            <person name="Delwiche C.F."/>
            <person name="Dyhrman S.T."/>
            <person name="Glockner G."/>
            <person name="John U."/>
            <person name="Richards T."/>
            <person name="Worden A.Z."/>
            <person name="Zhang X."/>
            <person name="Grigoriev I.V."/>
            <person name="Allen A.E."/>
            <person name="Bidle K."/>
            <person name="Borodovsky M."/>
            <person name="Bowler C."/>
            <person name="Brownlee C."/>
            <person name="Cock J.M."/>
            <person name="Elias M."/>
            <person name="Gladyshev V.N."/>
            <person name="Groth M."/>
            <person name="Guda C."/>
            <person name="Hadaegh A."/>
            <person name="Iglesias-Rodriguez M.D."/>
            <person name="Jenkins J."/>
            <person name="Jones B.M."/>
            <person name="Lawson T."/>
            <person name="Leese F."/>
            <person name="Lindquist E."/>
            <person name="Lobanov A."/>
            <person name="Lomsadze A."/>
            <person name="Malik S.B."/>
            <person name="Marsh M.E."/>
            <person name="Mackinder L."/>
            <person name="Mock T."/>
            <person name="Mueller-Roeber B."/>
            <person name="Pagarete A."/>
            <person name="Parker M."/>
            <person name="Probert I."/>
            <person name="Quesneville H."/>
            <person name="Raines C."/>
            <person name="Rensing S.A."/>
            <person name="Riano-Pachon D.M."/>
            <person name="Richier S."/>
            <person name="Rokitta S."/>
            <person name="Shiraiwa Y."/>
            <person name="Soanes D.M."/>
            <person name="van der Giezen M."/>
            <person name="Wahlund T.M."/>
            <person name="Williams B."/>
            <person name="Wilson W."/>
            <person name="Wolfe G."/>
            <person name="Wurch L.L."/>
        </authorList>
    </citation>
    <scope>NUCLEOTIDE SEQUENCE</scope>
</reference>
<dbReference type="RefSeq" id="XP_005778174.1">
    <property type="nucleotide sequence ID" value="XM_005778117.1"/>
</dbReference>
<evidence type="ECO:0000313" key="2">
    <source>
        <dbReference type="Proteomes" id="UP000013827"/>
    </source>
</evidence>
<dbReference type="KEGG" id="ehx:EMIHUDRAFT_205848"/>
<reference evidence="1" key="2">
    <citation type="submission" date="2024-10" db="UniProtKB">
        <authorList>
            <consortium name="EnsemblProtists"/>
        </authorList>
    </citation>
    <scope>IDENTIFICATION</scope>
</reference>
<evidence type="ECO:0000313" key="1">
    <source>
        <dbReference type="EnsemblProtists" id="EOD25745"/>
    </source>
</evidence>